<name>A0A951PRT2_9CYAN</name>
<dbReference type="AlphaFoldDB" id="A0A951PRT2"/>
<dbReference type="Proteomes" id="UP000753908">
    <property type="component" value="Unassembled WGS sequence"/>
</dbReference>
<evidence type="ECO:0000313" key="1">
    <source>
        <dbReference type="EMBL" id="MBW4549100.1"/>
    </source>
</evidence>
<gene>
    <name evidence="1" type="ORF">KME25_32550</name>
</gene>
<sequence>MRQWLKPLVDENPSAFCPLPYFQIRCQQKQAEHLQLFTCILKDSASGGCY</sequence>
<dbReference type="EMBL" id="JAHHIF010000082">
    <property type="protein sequence ID" value="MBW4549100.1"/>
    <property type="molecule type" value="Genomic_DNA"/>
</dbReference>
<reference evidence="1" key="1">
    <citation type="submission" date="2021-05" db="EMBL/GenBank/DDBJ databases">
        <authorList>
            <person name="Pietrasiak N."/>
            <person name="Ward R."/>
            <person name="Stajich J.E."/>
            <person name="Kurbessoian T."/>
        </authorList>
    </citation>
    <scope>NUCLEOTIDE SEQUENCE</scope>
    <source>
        <strain evidence="1">CPER-KK1</strain>
    </source>
</reference>
<reference evidence="1" key="2">
    <citation type="journal article" date="2022" name="Microbiol. Resour. Announc.">
        <title>Metagenome Sequencing to Explore Phylogenomics of Terrestrial Cyanobacteria.</title>
        <authorList>
            <person name="Ward R.D."/>
            <person name="Stajich J.E."/>
            <person name="Johansen J.R."/>
            <person name="Huntemann M."/>
            <person name="Clum A."/>
            <person name="Foster B."/>
            <person name="Foster B."/>
            <person name="Roux S."/>
            <person name="Palaniappan K."/>
            <person name="Varghese N."/>
            <person name="Mukherjee S."/>
            <person name="Reddy T.B.K."/>
            <person name="Daum C."/>
            <person name="Copeland A."/>
            <person name="Chen I.A."/>
            <person name="Ivanova N.N."/>
            <person name="Kyrpides N.C."/>
            <person name="Shapiro N."/>
            <person name="Eloe-Fadrosh E.A."/>
            <person name="Pietrasiak N."/>
        </authorList>
    </citation>
    <scope>NUCLEOTIDE SEQUENCE</scope>
    <source>
        <strain evidence="1">CPER-KK1</strain>
    </source>
</reference>
<protein>
    <submittedName>
        <fullName evidence="1">Uncharacterized protein</fullName>
    </submittedName>
</protein>
<accession>A0A951PRT2</accession>
<evidence type="ECO:0000313" key="2">
    <source>
        <dbReference type="Proteomes" id="UP000753908"/>
    </source>
</evidence>
<comment type="caution">
    <text evidence="1">The sequence shown here is derived from an EMBL/GenBank/DDBJ whole genome shotgun (WGS) entry which is preliminary data.</text>
</comment>
<proteinExistence type="predicted"/>
<organism evidence="1 2">
    <name type="scientific">Symplocastrum torsivum CPER-KK1</name>
    <dbReference type="NCBI Taxonomy" id="450513"/>
    <lineage>
        <taxon>Bacteria</taxon>
        <taxon>Bacillati</taxon>
        <taxon>Cyanobacteriota</taxon>
        <taxon>Cyanophyceae</taxon>
        <taxon>Oscillatoriophycideae</taxon>
        <taxon>Oscillatoriales</taxon>
        <taxon>Microcoleaceae</taxon>
        <taxon>Symplocastrum</taxon>
    </lineage>
</organism>